<reference evidence="1 2" key="1">
    <citation type="journal article" date="2021" name="Sci. Rep.">
        <title>The genome of the diatom Chaetoceros tenuissimus carries an ancient integrated fragment of an extant virus.</title>
        <authorList>
            <person name="Hongo Y."/>
            <person name="Kimura K."/>
            <person name="Takaki Y."/>
            <person name="Yoshida Y."/>
            <person name="Baba S."/>
            <person name="Kobayashi G."/>
            <person name="Nagasaki K."/>
            <person name="Hano T."/>
            <person name="Tomaru Y."/>
        </authorList>
    </citation>
    <scope>NUCLEOTIDE SEQUENCE [LARGE SCALE GENOMIC DNA]</scope>
    <source>
        <strain evidence="1 2">NIES-3715</strain>
    </source>
</reference>
<comment type="caution">
    <text evidence="1">The sequence shown here is derived from an EMBL/GenBank/DDBJ whole genome shotgun (WGS) entry which is preliminary data.</text>
</comment>
<proteinExistence type="predicted"/>
<gene>
    <name evidence="1" type="ORF">CTEN210_04136</name>
</gene>
<dbReference type="SUPFAM" id="SSF140860">
    <property type="entry name" value="Pseudo ankyrin repeat-like"/>
    <property type="match status" value="2"/>
</dbReference>
<dbReference type="PANTHER" id="PTHR46586">
    <property type="entry name" value="ANKYRIN REPEAT-CONTAINING PROTEIN"/>
    <property type="match status" value="1"/>
</dbReference>
<sequence length="311" mass="36194">MTFAIAVRRGNFPLLDYLIRNECPIDSNACLFAMKLEDESMVLRLFNWLCRHNCPWHEKTINSAAKKGHLVVLNHFKQNGYGPFDASVSVSALNNKDHSKALHTLKWLLEQSFPLHEDLCNQAFSKKNFEAMIWAAENGCRFRLRIEIDSFLQYLRLDVIDSFLQHFHDEFVLEDLIWSLFYHNKNSDILIIEKCKLLRKYYGWDSKFSIEAAGNGNIKVLQWLMQNRCPGDAMVCTNAVRKGDFKMLKCAHELGCDLAKEAYAFCLIDGGLEVEVDAIPTEPRESHVEIFNYLKQHNCPRPQDNHWYLRT</sequence>
<accession>A0AAD3CMJ0</accession>
<keyword evidence="2" id="KW-1185">Reference proteome</keyword>
<dbReference type="AlphaFoldDB" id="A0AAD3CMJ0"/>
<dbReference type="InterPro" id="IPR036770">
    <property type="entry name" value="Ankyrin_rpt-contain_sf"/>
</dbReference>
<dbReference type="Gene3D" id="1.25.40.20">
    <property type="entry name" value="Ankyrin repeat-containing domain"/>
    <property type="match status" value="1"/>
</dbReference>
<dbReference type="EMBL" id="BLLK01000023">
    <property type="protein sequence ID" value="GFH47661.1"/>
    <property type="molecule type" value="Genomic_DNA"/>
</dbReference>
<protein>
    <submittedName>
        <fullName evidence="1">Uncharacterized protein</fullName>
    </submittedName>
</protein>
<organism evidence="1 2">
    <name type="scientific">Chaetoceros tenuissimus</name>
    <dbReference type="NCBI Taxonomy" id="426638"/>
    <lineage>
        <taxon>Eukaryota</taxon>
        <taxon>Sar</taxon>
        <taxon>Stramenopiles</taxon>
        <taxon>Ochrophyta</taxon>
        <taxon>Bacillariophyta</taxon>
        <taxon>Coscinodiscophyceae</taxon>
        <taxon>Chaetocerotophycidae</taxon>
        <taxon>Chaetocerotales</taxon>
        <taxon>Chaetocerotaceae</taxon>
        <taxon>Chaetoceros</taxon>
    </lineage>
</organism>
<dbReference type="InterPro" id="IPR052050">
    <property type="entry name" value="SecEffector_AnkRepeat"/>
</dbReference>
<evidence type="ECO:0000313" key="2">
    <source>
        <dbReference type="Proteomes" id="UP001054902"/>
    </source>
</evidence>
<dbReference type="Proteomes" id="UP001054902">
    <property type="component" value="Unassembled WGS sequence"/>
</dbReference>
<dbReference type="PANTHER" id="PTHR46586:SF3">
    <property type="entry name" value="ANKYRIN REPEAT-CONTAINING PROTEIN"/>
    <property type="match status" value="1"/>
</dbReference>
<name>A0AAD3CMJ0_9STRA</name>
<evidence type="ECO:0000313" key="1">
    <source>
        <dbReference type="EMBL" id="GFH47661.1"/>
    </source>
</evidence>